<keyword evidence="3" id="KW-0548">Nucleotidyltransferase</keyword>
<keyword evidence="3" id="KW-0695">RNA-directed DNA polymerase</keyword>
<dbReference type="Proteomes" id="UP000830375">
    <property type="component" value="Unassembled WGS sequence"/>
</dbReference>
<keyword evidence="4" id="KW-1185">Reference proteome</keyword>
<sequence>MDPYTTDAGSVSILILLDLFSAFDTISHSILISRLSALGIPGNALAWFTSFLSDRQHYITVRQAKSSTAPVSHGVPQGSVLGPLLFIIYMFPLGKIIRRHGFNFLLCYADDTQLYISFPRYHPFPTNSILACIDDI</sequence>
<dbReference type="SUPFAM" id="SSF56672">
    <property type="entry name" value="DNA/RNA polymerases"/>
    <property type="match status" value="1"/>
</dbReference>
<dbReference type="InterPro" id="IPR000477">
    <property type="entry name" value="RT_dom"/>
</dbReference>
<feature type="transmembrane region" description="Helical" evidence="1">
    <location>
        <begin position="73"/>
        <end position="91"/>
    </location>
</feature>
<dbReference type="GO" id="GO:0003964">
    <property type="term" value="F:RNA-directed DNA polymerase activity"/>
    <property type="evidence" value="ECO:0007669"/>
    <property type="project" value="UniProtKB-KW"/>
</dbReference>
<keyword evidence="3" id="KW-0808">Transferase</keyword>
<keyword evidence="1" id="KW-0472">Membrane</keyword>
<keyword evidence="1" id="KW-0812">Transmembrane</keyword>
<dbReference type="PANTHER" id="PTHR33332">
    <property type="entry name" value="REVERSE TRANSCRIPTASE DOMAIN-CONTAINING PROTEIN"/>
    <property type="match status" value="1"/>
</dbReference>
<feature type="transmembrane region" description="Helical" evidence="1">
    <location>
        <begin position="35"/>
        <end position="53"/>
    </location>
</feature>
<dbReference type="PROSITE" id="PS50878">
    <property type="entry name" value="RT_POL"/>
    <property type="match status" value="1"/>
</dbReference>
<accession>A0ABQ8LBD4</accession>
<comment type="caution">
    <text evidence="3">The sequence shown here is derived from an EMBL/GenBank/DDBJ whole genome shotgun (WGS) entry which is preliminary data.</text>
</comment>
<dbReference type="Pfam" id="PF00078">
    <property type="entry name" value="RVT_1"/>
    <property type="match status" value="1"/>
</dbReference>
<organism evidence="3 4">
    <name type="scientific">Labeo rohita</name>
    <name type="common">Indian major carp</name>
    <name type="synonym">Cyprinus rohita</name>
    <dbReference type="NCBI Taxonomy" id="84645"/>
    <lineage>
        <taxon>Eukaryota</taxon>
        <taxon>Metazoa</taxon>
        <taxon>Chordata</taxon>
        <taxon>Craniata</taxon>
        <taxon>Vertebrata</taxon>
        <taxon>Euteleostomi</taxon>
        <taxon>Actinopterygii</taxon>
        <taxon>Neopterygii</taxon>
        <taxon>Teleostei</taxon>
        <taxon>Ostariophysi</taxon>
        <taxon>Cypriniformes</taxon>
        <taxon>Cyprinidae</taxon>
        <taxon>Labeoninae</taxon>
        <taxon>Labeonini</taxon>
        <taxon>Labeo</taxon>
    </lineage>
</organism>
<name>A0ABQ8LBD4_LABRO</name>
<dbReference type="InterPro" id="IPR043502">
    <property type="entry name" value="DNA/RNA_pol_sf"/>
</dbReference>
<evidence type="ECO:0000256" key="1">
    <source>
        <dbReference type="SAM" id="Phobius"/>
    </source>
</evidence>
<evidence type="ECO:0000259" key="2">
    <source>
        <dbReference type="PROSITE" id="PS50878"/>
    </source>
</evidence>
<feature type="domain" description="Reverse transcriptase" evidence="2">
    <location>
        <begin position="1"/>
        <end position="136"/>
    </location>
</feature>
<gene>
    <name evidence="3" type="ORF">H4Q32_028462</name>
</gene>
<evidence type="ECO:0000313" key="4">
    <source>
        <dbReference type="Proteomes" id="UP000830375"/>
    </source>
</evidence>
<protein>
    <submittedName>
        <fullName evidence="3">RNA-directed DNA polymerase from transposon BS</fullName>
    </submittedName>
</protein>
<dbReference type="EMBL" id="JACTAM010000288">
    <property type="protein sequence ID" value="KAI2647521.1"/>
    <property type="molecule type" value="Genomic_DNA"/>
</dbReference>
<keyword evidence="1" id="KW-1133">Transmembrane helix</keyword>
<evidence type="ECO:0000313" key="3">
    <source>
        <dbReference type="EMBL" id="KAI2647521.1"/>
    </source>
</evidence>
<reference evidence="3 4" key="1">
    <citation type="submission" date="2022-01" db="EMBL/GenBank/DDBJ databases">
        <title>A high-quality chromosome-level genome assembly of rohu carp, Labeo rohita.</title>
        <authorList>
            <person name="Arick M.A. II"/>
            <person name="Hsu C.-Y."/>
            <person name="Magbanua Z."/>
            <person name="Pechanova O."/>
            <person name="Grover C."/>
            <person name="Miller E."/>
            <person name="Thrash A."/>
            <person name="Ezzel L."/>
            <person name="Alam S."/>
            <person name="Benzie J."/>
            <person name="Hamilton M."/>
            <person name="Karsi A."/>
            <person name="Lawrence M.L."/>
            <person name="Peterson D.G."/>
        </authorList>
    </citation>
    <scope>NUCLEOTIDE SEQUENCE [LARGE SCALE GENOMIC DNA]</scope>
    <source>
        <strain evidence="4">BAU-BD-2019</strain>
        <tissue evidence="3">Blood</tissue>
    </source>
</reference>
<proteinExistence type="predicted"/>